<comment type="similarity">
    <text evidence="2">Belongs to the peptidase S54 family.</text>
</comment>
<dbReference type="EMBL" id="WHNP01000055">
    <property type="protein sequence ID" value="MPW21994.1"/>
    <property type="molecule type" value="Genomic_DNA"/>
</dbReference>
<evidence type="ECO:0000256" key="3">
    <source>
        <dbReference type="ARBA" id="ARBA00022692"/>
    </source>
</evidence>
<sequence>MTLLLIALNVLAFAVEALNPNSLIDVFALWPLRAAGSGVPAFHAWQLLTYSALHASVTHLAFNMLGLFMFGNEVERVLGGRKMLALYVTSVACGGIVQMLTTLSMTGDVYPTIGASAGVFGVLIAYAMMFPRRRVVLLFPPIPMPAWLFATGYAMLELVLGVSREASGVAHFAHLGGMAGAVGLIAYWSGKLDRGPVD</sequence>
<evidence type="ECO:0000256" key="4">
    <source>
        <dbReference type="ARBA" id="ARBA00022801"/>
    </source>
</evidence>
<evidence type="ECO:0000256" key="7">
    <source>
        <dbReference type="SAM" id="Phobius"/>
    </source>
</evidence>
<dbReference type="GO" id="GO:0004252">
    <property type="term" value="F:serine-type endopeptidase activity"/>
    <property type="evidence" value="ECO:0007669"/>
    <property type="project" value="InterPro"/>
</dbReference>
<organism evidence="9 10">
    <name type="scientific">Paraburkholderia franconis</name>
    <dbReference type="NCBI Taxonomy" id="2654983"/>
    <lineage>
        <taxon>Bacteria</taxon>
        <taxon>Pseudomonadati</taxon>
        <taxon>Pseudomonadota</taxon>
        <taxon>Betaproteobacteria</taxon>
        <taxon>Burkholderiales</taxon>
        <taxon>Burkholderiaceae</taxon>
        <taxon>Paraburkholderia</taxon>
    </lineage>
</organism>
<dbReference type="AlphaFoldDB" id="A0A7X1NHG6"/>
<dbReference type="Pfam" id="PF01694">
    <property type="entry name" value="Rhomboid"/>
    <property type="match status" value="1"/>
</dbReference>
<accession>A0A7X1NHG6</accession>
<dbReference type="InterPro" id="IPR022764">
    <property type="entry name" value="Peptidase_S54_rhomboid_dom"/>
</dbReference>
<evidence type="ECO:0000256" key="1">
    <source>
        <dbReference type="ARBA" id="ARBA00004141"/>
    </source>
</evidence>
<keyword evidence="3 7" id="KW-0812">Transmembrane</keyword>
<comment type="subcellular location">
    <subcellularLocation>
        <location evidence="1">Membrane</location>
        <topology evidence="1">Multi-pass membrane protein</topology>
    </subcellularLocation>
</comment>
<keyword evidence="4" id="KW-0378">Hydrolase</keyword>
<feature type="transmembrane region" description="Helical" evidence="7">
    <location>
        <begin position="168"/>
        <end position="188"/>
    </location>
</feature>
<evidence type="ECO:0000259" key="8">
    <source>
        <dbReference type="Pfam" id="PF01694"/>
    </source>
</evidence>
<feature type="domain" description="Peptidase S54 rhomboid" evidence="8">
    <location>
        <begin position="43"/>
        <end position="186"/>
    </location>
</feature>
<evidence type="ECO:0000313" key="9">
    <source>
        <dbReference type="EMBL" id="MPW21994.1"/>
    </source>
</evidence>
<keyword evidence="5 7" id="KW-1133">Transmembrane helix</keyword>
<reference evidence="9 10" key="1">
    <citation type="submission" date="2019-10" db="EMBL/GenBank/DDBJ databases">
        <title>Paraburkholderia sp. isolated from nodules of Mimosa pudica from Brazilian Atlantic Forest soils.</title>
        <authorList>
            <person name="Paulitsch F."/>
            <person name="Hungria M."/>
            <person name="Dall'Agnol R."/>
        </authorList>
    </citation>
    <scope>NUCLEOTIDE SEQUENCE [LARGE SCALE GENOMIC DNA]</scope>
    <source>
        <strain evidence="9 10">CNPSo 3157</strain>
    </source>
</reference>
<feature type="transmembrane region" description="Helical" evidence="7">
    <location>
        <begin position="83"/>
        <end position="103"/>
    </location>
</feature>
<dbReference type="GO" id="GO:0006508">
    <property type="term" value="P:proteolysis"/>
    <property type="evidence" value="ECO:0007669"/>
    <property type="project" value="UniProtKB-KW"/>
</dbReference>
<dbReference type="Gene3D" id="1.20.1540.10">
    <property type="entry name" value="Rhomboid-like"/>
    <property type="match status" value="1"/>
</dbReference>
<dbReference type="PANTHER" id="PTHR43731">
    <property type="entry name" value="RHOMBOID PROTEASE"/>
    <property type="match status" value="1"/>
</dbReference>
<dbReference type="RefSeq" id="WP_152766327.1">
    <property type="nucleotide sequence ID" value="NZ_WHNP01000055.1"/>
</dbReference>
<evidence type="ECO:0000256" key="6">
    <source>
        <dbReference type="ARBA" id="ARBA00023136"/>
    </source>
</evidence>
<feature type="transmembrane region" description="Helical" evidence="7">
    <location>
        <begin position="135"/>
        <end position="156"/>
    </location>
</feature>
<dbReference type="SUPFAM" id="SSF144091">
    <property type="entry name" value="Rhomboid-like"/>
    <property type="match status" value="1"/>
</dbReference>
<gene>
    <name evidence="9" type="ORF">GCT13_35395</name>
</gene>
<feature type="transmembrane region" description="Helical" evidence="7">
    <location>
        <begin position="47"/>
        <end position="71"/>
    </location>
</feature>
<evidence type="ECO:0000256" key="5">
    <source>
        <dbReference type="ARBA" id="ARBA00022989"/>
    </source>
</evidence>
<protein>
    <submittedName>
        <fullName evidence="9">Rhomboid family intramembrane serine protease</fullName>
    </submittedName>
</protein>
<feature type="transmembrane region" description="Helical" evidence="7">
    <location>
        <begin position="109"/>
        <end position="128"/>
    </location>
</feature>
<evidence type="ECO:0000313" key="10">
    <source>
        <dbReference type="Proteomes" id="UP000484381"/>
    </source>
</evidence>
<dbReference type="Proteomes" id="UP000484381">
    <property type="component" value="Unassembled WGS sequence"/>
</dbReference>
<proteinExistence type="inferred from homology"/>
<name>A0A7X1NHG6_9BURK</name>
<evidence type="ECO:0000256" key="2">
    <source>
        <dbReference type="ARBA" id="ARBA00009045"/>
    </source>
</evidence>
<keyword evidence="6 7" id="KW-0472">Membrane</keyword>
<dbReference type="InterPro" id="IPR050925">
    <property type="entry name" value="Rhomboid_protease_S54"/>
</dbReference>
<dbReference type="GO" id="GO:0016020">
    <property type="term" value="C:membrane"/>
    <property type="evidence" value="ECO:0007669"/>
    <property type="project" value="UniProtKB-SubCell"/>
</dbReference>
<keyword evidence="10" id="KW-1185">Reference proteome</keyword>
<keyword evidence="9" id="KW-0645">Protease</keyword>
<dbReference type="PANTHER" id="PTHR43731:SF14">
    <property type="entry name" value="PRESENILIN-ASSOCIATED RHOMBOID-LIKE PROTEIN, MITOCHONDRIAL"/>
    <property type="match status" value="1"/>
</dbReference>
<dbReference type="InterPro" id="IPR035952">
    <property type="entry name" value="Rhomboid-like_sf"/>
</dbReference>
<comment type="caution">
    <text evidence="9">The sequence shown here is derived from an EMBL/GenBank/DDBJ whole genome shotgun (WGS) entry which is preliminary data.</text>
</comment>